<feature type="region of interest" description="Disordered" evidence="1">
    <location>
        <begin position="46"/>
        <end position="71"/>
    </location>
</feature>
<evidence type="ECO:0000313" key="3">
    <source>
        <dbReference type="Proteomes" id="UP001154322"/>
    </source>
</evidence>
<gene>
    <name evidence="2" type="ORF">WJ0W_000158</name>
</gene>
<dbReference type="RefSeq" id="WP_213429058.1">
    <property type="nucleotide sequence ID" value="NZ_AP031286.1"/>
</dbReference>
<protein>
    <submittedName>
        <fullName evidence="2">Uncharacterized protein</fullName>
    </submittedName>
</protein>
<organism evidence="2 3">
    <name type="scientific">Paenibacillus melissococcoides</name>
    <dbReference type="NCBI Taxonomy" id="2912268"/>
    <lineage>
        <taxon>Bacteria</taxon>
        <taxon>Bacillati</taxon>
        <taxon>Bacillota</taxon>
        <taxon>Bacilli</taxon>
        <taxon>Bacillales</taxon>
        <taxon>Paenibacillaceae</taxon>
        <taxon>Paenibacillus</taxon>
    </lineage>
</organism>
<proteinExistence type="predicted"/>
<keyword evidence="3" id="KW-1185">Reference proteome</keyword>
<dbReference type="Proteomes" id="UP001154322">
    <property type="component" value="Unassembled WGS sequence"/>
</dbReference>
<comment type="caution">
    <text evidence="2">The sequence shown here is derived from an EMBL/GenBank/DDBJ whole genome shotgun (WGS) entry which is preliminary data.</text>
</comment>
<evidence type="ECO:0000256" key="1">
    <source>
        <dbReference type="SAM" id="MobiDB-lite"/>
    </source>
</evidence>
<name>A0ABN8U114_9BACL</name>
<dbReference type="EMBL" id="CALYLO010000001">
    <property type="protein sequence ID" value="CAH8242949.1"/>
    <property type="molecule type" value="Genomic_DNA"/>
</dbReference>
<evidence type="ECO:0000313" key="2">
    <source>
        <dbReference type="EMBL" id="CAH8242949.1"/>
    </source>
</evidence>
<accession>A0ABN8U114</accession>
<reference evidence="2" key="1">
    <citation type="submission" date="2022-06" db="EMBL/GenBank/DDBJ databases">
        <authorList>
            <person name="Dietemann V."/>
            <person name="Ory F."/>
            <person name="Dainat B."/>
            <person name="Oberhansli S."/>
        </authorList>
    </citation>
    <scope>NUCLEOTIDE SEQUENCE</scope>
    <source>
        <strain evidence="2">Ena-SAMPLE-TAB-26-04-2022-14:26:32:270-5432</strain>
    </source>
</reference>
<sequence>MSKPEGHTGRAIQLEAGSPVGANYDTVEISPAGRKLAEDAIVHHPAEPVPMPAKPAGAPDDYINIGDLRRA</sequence>